<feature type="compositionally biased region" description="Low complexity" evidence="1">
    <location>
        <begin position="179"/>
        <end position="196"/>
    </location>
</feature>
<dbReference type="Proteomes" id="UP001209540">
    <property type="component" value="Unassembled WGS sequence"/>
</dbReference>
<keyword evidence="3" id="KW-1185">Reference proteome</keyword>
<name>A0AAD5K9A6_9FUNG</name>
<proteinExistence type="predicted"/>
<sequence length="331" mass="36389">MYNQPKPYSVFSEIPTTPQASSDTLFSNIMDDPQQPQSQQQPSQIQLFSQQKMEKTSKMNDMTPSPTSNGNNISNHGGLGAASLLNQPFIGQQQQPHTNHQHHPLQHKRSYSQMDEHPSTRIFDLTATVSVSSLSLSENRPASCHLTATPTNTTTGLSLYVNVKTTQHQRFHSPPSPTTPGTTSGTTSSSNPAATSRSRADKKKLQYIVLDHITVQELIIKLCPVLSLHYSQVSEVLWRQPKSTATPVVSNSNNNNTWDNNTSRHCHSITTTSSSTSTTKASLSNHRTNGNDGTLVRVDDKILASSFTNDSVVGVEWEIKSDGTVRLLLQQ</sequence>
<gene>
    <name evidence="2" type="ORF">BDA99DRAFT_189893</name>
</gene>
<reference evidence="2" key="1">
    <citation type="journal article" date="2022" name="IScience">
        <title>Evolution of zygomycete secretomes and the origins of terrestrial fungal ecologies.</title>
        <authorList>
            <person name="Chang Y."/>
            <person name="Wang Y."/>
            <person name="Mondo S."/>
            <person name="Ahrendt S."/>
            <person name="Andreopoulos W."/>
            <person name="Barry K."/>
            <person name="Beard J."/>
            <person name="Benny G.L."/>
            <person name="Blankenship S."/>
            <person name="Bonito G."/>
            <person name="Cuomo C."/>
            <person name="Desiro A."/>
            <person name="Gervers K.A."/>
            <person name="Hundley H."/>
            <person name="Kuo A."/>
            <person name="LaButti K."/>
            <person name="Lang B.F."/>
            <person name="Lipzen A."/>
            <person name="O'Donnell K."/>
            <person name="Pangilinan J."/>
            <person name="Reynolds N."/>
            <person name="Sandor L."/>
            <person name="Smith M.E."/>
            <person name="Tsang A."/>
            <person name="Grigoriev I.V."/>
            <person name="Stajich J.E."/>
            <person name="Spatafora J.W."/>
        </authorList>
    </citation>
    <scope>NUCLEOTIDE SEQUENCE</scope>
    <source>
        <strain evidence="2">RSA 2281</strain>
    </source>
</reference>
<feature type="compositionally biased region" description="Polar residues" evidence="1">
    <location>
        <begin position="14"/>
        <end position="27"/>
    </location>
</feature>
<feature type="compositionally biased region" description="Basic residues" evidence="1">
    <location>
        <begin position="99"/>
        <end position="110"/>
    </location>
</feature>
<organism evidence="2 3">
    <name type="scientific">Phascolomyces articulosus</name>
    <dbReference type="NCBI Taxonomy" id="60185"/>
    <lineage>
        <taxon>Eukaryota</taxon>
        <taxon>Fungi</taxon>
        <taxon>Fungi incertae sedis</taxon>
        <taxon>Mucoromycota</taxon>
        <taxon>Mucoromycotina</taxon>
        <taxon>Mucoromycetes</taxon>
        <taxon>Mucorales</taxon>
        <taxon>Lichtheimiaceae</taxon>
        <taxon>Phascolomyces</taxon>
    </lineage>
</organism>
<evidence type="ECO:0000313" key="3">
    <source>
        <dbReference type="Proteomes" id="UP001209540"/>
    </source>
</evidence>
<feature type="compositionally biased region" description="Low complexity" evidence="1">
    <location>
        <begin position="269"/>
        <end position="284"/>
    </location>
</feature>
<protein>
    <submittedName>
        <fullName evidence="2">Uncharacterized protein</fullName>
    </submittedName>
</protein>
<feature type="compositionally biased region" description="Polar residues" evidence="1">
    <location>
        <begin position="59"/>
        <end position="75"/>
    </location>
</feature>
<reference evidence="2" key="2">
    <citation type="submission" date="2023-02" db="EMBL/GenBank/DDBJ databases">
        <authorList>
            <consortium name="DOE Joint Genome Institute"/>
            <person name="Mondo S.J."/>
            <person name="Chang Y."/>
            <person name="Wang Y."/>
            <person name="Ahrendt S."/>
            <person name="Andreopoulos W."/>
            <person name="Barry K."/>
            <person name="Beard J."/>
            <person name="Benny G.L."/>
            <person name="Blankenship S."/>
            <person name="Bonito G."/>
            <person name="Cuomo C."/>
            <person name="Desiro A."/>
            <person name="Gervers K.A."/>
            <person name="Hundley H."/>
            <person name="Kuo A."/>
            <person name="LaButti K."/>
            <person name="Lang B.F."/>
            <person name="Lipzen A."/>
            <person name="O'Donnell K."/>
            <person name="Pangilinan J."/>
            <person name="Reynolds N."/>
            <person name="Sandor L."/>
            <person name="Smith M.W."/>
            <person name="Tsang A."/>
            <person name="Grigoriev I.V."/>
            <person name="Stajich J.E."/>
            <person name="Spatafora J.W."/>
        </authorList>
    </citation>
    <scope>NUCLEOTIDE SEQUENCE</scope>
    <source>
        <strain evidence="2">RSA 2281</strain>
    </source>
</reference>
<evidence type="ECO:0000256" key="1">
    <source>
        <dbReference type="SAM" id="MobiDB-lite"/>
    </source>
</evidence>
<feature type="region of interest" description="Disordered" evidence="1">
    <location>
        <begin position="166"/>
        <end position="200"/>
    </location>
</feature>
<dbReference type="EMBL" id="JAIXMP010000003">
    <property type="protein sequence ID" value="KAI9275549.1"/>
    <property type="molecule type" value="Genomic_DNA"/>
</dbReference>
<evidence type="ECO:0000313" key="2">
    <source>
        <dbReference type="EMBL" id="KAI9275549.1"/>
    </source>
</evidence>
<feature type="compositionally biased region" description="Low complexity" evidence="1">
    <location>
        <begin position="33"/>
        <end position="51"/>
    </location>
</feature>
<comment type="caution">
    <text evidence="2">The sequence shown here is derived from an EMBL/GenBank/DDBJ whole genome shotgun (WGS) entry which is preliminary data.</text>
</comment>
<feature type="region of interest" description="Disordered" evidence="1">
    <location>
        <begin position="1"/>
        <end position="115"/>
    </location>
</feature>
<accession>A0AAD5K9A6</accession>
<feature type="region of interest" description="Disordered" evidence="1">
    <location>
        <begin position="269"/>
        <end position="288"/>
    </location>
</feature>
<dbReference type="AlphaFoldDB" id="A0AAD5K9A6"/>